<dbReference type="SUPFAM" id="SSF69065">
    <property type="entry name" value="RNase III domain-like"/>
    <property type="match status" value="1"/>
</dbReference>
<proteinExistence type="inferred from homology"/>
<name>A0A8J7W151_9FIRM</name>
<feature type="active site" evidence="6">
    <location>
        <position position="19"/>
    </location>
</feature>
<keyword evidence="2 6" id="KW-0698">rRNA processing</keyword>
<dbReference type="Proteomes" id="UP000675664">
    <property type="component" value="Unassembled WGS sequence"/>
</dbReference>
<evidence type="ECO:0000259" key="7">
    <source>
        <dbReference type="Pfam" id="PF00636"/>
    </source>
</evidence>
<keyword evidence="6" id="KW-0460">Magnesium</keyword>
<protein>
    <recommendedName>
        <fullName evidence="6">Mini-ribonuclease 3</fullName>
        <shortName evidence="6">Mini-3</shortName>
        <shortName evidence="6">Mini-RNase 3</shortName>
        <ecNumber evidence="6">3.1.26.-</ecNumber>
    </recommendedName>
    <alternativeName>
        <fullName evidence="6">Mini-RNase III</fullName>
        <shortName evidence="6">Mini-III</shortName>
    </alternativeName>
</protein>
<evidence type="ECO:0000256" key="2">
    <source>
        <dbReference type="ARBA" id="ARBA00022552"/>
    </source>
</evidence>
<evidence type="ECO:0000256" key="4">
    <source>
        <dbReference type="ARBA" id="ARBA00022759"/>
    </source>
</evidence>
<keyword evidence="6" id="KW-0699">rRNA-binding</keyword>
<keyword evidence="3 6" id="KW-0540">Nuclease</keyword>
<dbReference type="Gene3D" id="1.10.1520.10">
    <property type="entry name" value="Ribonuclease III domain"/>
    <property type="match status" value="1"/>
</dbReference>
<organism evidence="8 9">
    <name type="scientific">Sinanaerobacter chloroacetimidivorans</name>
    <dbReference type="NCBI Taxonomy" id="2818044"/>
    <lineage>
        <taxon>Bacteria</taxon>
        <taxon>Bacillati</taxon>
        <taxon>Bacillota</taxon>
        <taxon>Clostridia</taxon>
        <taxon>Peptostreptococcales</taxon>
        <taxon>Anaerovoracaceae</taxon>
        <taxon>Sinanaerobacter</taxon>
    </lineage>
</organism>
<evidence type="ECO:0000256" key="1">
    <source>
        <dbReference type="ARBA" id="ARBA00022517"/>
    </source>
</evidence>
<dbReference type="AlphaFoldDB" id="A0A8J7W151"/>
<dbReference type="RefSeq" id="WP_227017408.1">
    <property type="nucleotide sequence ID" value="NZ_JAGSND010000002.1"/>
</dbReference>
<dbReference type="PIRSF" id="PIRSF005520">
    <property type="entry name" value="UCP005520"/>
    <property type="match status" value="1"/>
</dbReference>
<keyword evidence="6" id="KW-0963">Cytoplasm</keyword>
<keyword evidence="5 6" id="KW-0378">Hydrolase</keyword>
<comment type="similarity">
    <text evidence="6">Belongs to the MrnC RNase family.</text>
</comment>
<dbReference type="GO" id="GO:0004525">
    <property type="term" value="F:ribonuclease III activity"/>
    <property type="evidence" value="ECO:0007669"/>
    <property type="project" value="InterPro"/>
</dbReference>
<comment type="subunit">
    <text evidence="6">Homodimer.</text>
</comment>
<accession>A0A8J7W151</accession>
<dbReference type="HAMAP" id="MF_01468">
    <property type="entry name" value="RNase_Mini_III"/>
    <property type="match status" value="1"/>
</dbReference>
<dbReference type="InterPro" id="IPR008226">
    <property type="entry name" value="Mini3_fam"/>
</dbReference>
<reference evidence="8" key="2">
    <citation type="submission" date="2021-04" db="EMBL/GenBank/DDBJ databases">
        <authorList>
            <person name="Liu J."/>
        </authorList>
    </citation>
    <scope>NUCLEOTIDE SEQUENCE</scope>
    <source>
        <strain evidence="8">BAD-6</strain>
    </source>
</reference>
<dbReference type="GO" id="GO:0019843">
    <property type="term" value="F:rRNA binding"/>
    <property type="evidence" value="ECO:0007669"/>
    <property type="project" value="UniProtKB-UniRule"/>
</dbReference>
<dbReference type="PANTHER" id="PTHR34276">
    <property type="entry name" value="MINI-RIBONUCLEASE 3"/>
    <property type="match status" value="1"/>
</dbReference>
<dbReference type="Pfam" id="PF00636">
    <property type="entry name" value="Ribonuclease_3"/>
    <property type="match status" value="1"/>
</dbReference>
<dbReference type="InterPro" id="IPR036389">
    <property type="entry name" value="RNase_III_sf"/>
</dbReference>
<dbReference type="GO" id="GO:0005737">
    <property type="term" value="C:cytoplasm"/>
    <property type="evidence" value="ECO:0007669"/>
    <property type="project" value="UniProtKB-SubCell"/>
</dbReference>
<dbReference type="InterPro" id="IPR000999">
    <property type="entry name" value="RNase_III_dom"/>
</dbReference>
<comment type="subcellular location">
    <subcellularLocation>
        <location evidence="6">Cytoplasm</location>
    </subcellularLocation>
</comment>
<comment type="caution">
    <text evidence="8">The sequence shown here is derived from an EMBL/GenBank/DDBJ whole genome shotgun (WGS) entry which is preliminary data.</text>
</comment>
<evidence type="ECO:0000256" key="5">
    <source>
        <dbReference type="ARBA" id="ARBA00022801"/>
    </source>
</evidence>
<evidence type="ECO:0000256" key="3">
    <source>
        <dbReference type="ARBA" id="ARBA00022722"/>
    </source>
</evidence>
<keyword evidence="6" id="KW-0694">RNA-binding</keyword>
<evidence type="ECO:0000313" key="9">
    <source>
        <dbReference type="Proteomes" id="UP000675664"/>
    </source>
</evidence>
<dbReference type="PANTHER" id="PTHR34276:SF1">
    <property type="entry name" value="MINI-RIBONUCLEASE 3"/>
    <property type="match status" value="1"/>
</dbReference>
<feature type="domain" description="RNase III" evidence="7">
    <location>
        <begin position="13"/>
        <end position="110"/>
    </location>
</feature>
<comment type="function">
    <text evidence="6">Involved in correct processing of both the 5' and 3' ends of 23S rRNA precursor. Processes 30S rRNA precursor transcript even in absence of ribonuclease 3 (Rnc); Rnc processes 30S rRNA into smaller rRNA precursors.</text>
</comment>
<keyword evidence="1 6" id="KW-0690">Ribosome biogenesis</keyword>
<reference evidence="8" key="1">
    <citation type="submission" date="2021-04" db="EMBL/GenBank/DDBJ databases">
        <title>Sinoanaerobacter chloroacetimidivorans sp. nov., an obligate anaerobic bacterium isolated from anaerobic sludge.</title>
        <authorList>
            <person name="Bao Y."/>
        </authorList>
    </citation>
    <scope>NUCLEOTIDE SEQUENCE</scope>
    <source>
        <strain evidence="8">BAD-6</strain>
    </source>
</reference>
<dbReference type="EMBL" id="JAGSND010000002">
    <property type="protein sequence ID" value="MBR0597285.1"/>
    <property type="molecule type" value="Genomic_DNA"/>
</dbReference>
<evidence type="ECO:0000256" key="6">
    <source>
        <dbReference type="HAMAP-Rule" id="MF_01468"/>
    </source>
</evidence>
<dbReference type="EC" id="3.1.26.-" evidence="6"/>
<keyword evidence="9" id="KW-1185">Reference proteome</keyword>
<dbReference type="GO" id="GO:0006364">
    <property type="term" value="P:rRNA processing"/>
    <property type="evidence" value="ECO:0007669"/>
    <property type="project" value="UniProtKB-UniRule"/>
</dbReference>
<dbReference type="CDD" id="cd00593">
    <property type="entry name" value="RIBOc"/>
    <property type="match status" value="1"/>
</dbReference>
<evidence type="ECO:0000313" key="8">
    <source>
        <dbReference type="EMBL" id="MBR0597285.1"/>
    </source>
</evidence>
<gene>
    <name evidence="6" type="primary">mrnC</name>
    <name evidence="8" type="ORF">KCX82_05340</name>
</gene>
<sequence length="141" mass="16234">MEKKNIAYLNTTVLAYLGDSVYEMHVRKHVFDTGQVNADRLHQSAVKYVRAEAQAYALKEMLEELTESELALVKRARNKKITSKPKNADPVIYKWATAFEALIGYLYLAQEEERLTMIIQQTLEAIERNKGIKNVRKTDAE</sequence>
<comment type="cofactor">
    <cofactor evidence="6">
        <name>Mg(2+)</name>
        <dbReference type="ChEBI" id="CHEBI:18420"/>
    </cofactor>
</comment>
<keyword evidence="4 6" id="KW-0255">Endonuclease</keyword>